<evidence type="ECO:0000313" key="2">
    <source>
        <dbReference type="EMBL" id="CAI6377185.1"/>
    </source>
</evidence>
<comment type="caution">
    <text evidence="2">The sequence shown here is derived from an EMBL/GenBank/DDBJ whole genome shotgun (WGS) entry which is preliminary data.</text>
</comment>
<protein>
    <recommendedName>
        <fullName evidence="1">Mutator-like transposase domain-containing protein</fullName>
    </recommendedName>
</protein>
<gene>
    <name evidence="2" type="ORF">MEUPH1_LOCUS30481</name>
</gene>
<accession>A0AAV0Y8H1</accession>
<organism evidence="2 3">
    <name type="scientific">Macrosiphum euphorbiae</name>
    <name type="common">potato aphid</name>
    <dbReference type="NCBI Taxonomy" id="13131"/>
    <lineage>
        <taxon>Eukaryota</taxon>
        <taxon>Metazoa</taxon>
        <taxon>Ecdysozoa</taxon>
        <taxon>Arthropoda</taxon>
        <taxon>Hexapoda</taxon>
        <taxon>Insecta</taxon>
        <taxon>Pterygota</taxon>
        <taxon>Neoptera</taxon>
        <taxon>Paraneoptera</taxon>
        <taxon>Hemiptera</taxon>
        <taxon>Sternorrhyncha</taxon>
        <taxon>Aphidomorpha</taxon>
        <taxon>Aphidoidea</taxon>
        <taxon>Aphididae</taxon>
        <taxon>Macrosiphini</taxon>
        <taxon>Macrosiphum</taxon>
    </lineage>
</organism>
<proteinExistence type="predicted"/>
<feature type="domain" description="Mutator-like transposase" evidence="1">
    <location>
        <begin position="1"/>
        <end position="75"/>
    </location>
</feature>
<reference evidence="2 3" key="1">
    <citation type="submission" date="2023-01" db="EMBL/GenBank/DDBJ databases">
        <authorList>
            <person name="Whitehead M."/>
        </authorList>
    </citation>
    <scope>NUCLEOTIDE SEQUENCE [LARGE SCALE GENOMIC DNA]</scope>
</reference>
<evidence type="ECO:0000313" key="3">
    <source>
        <dbReference type="Proteomes" id="UP001160148"/>
    </source>
</evidence>
<dbReference type="EMBL" id="CARXXK010001664">
    <property type="protein sequence ID" value="CAI6377185.1"/>
    <property type="molecule type" value="Genomic_DNA"/>
</dbReference>
<dbReference type="AlphaFoldDB" id="A0AAV0Y8H1"/>
<dbReference type="Proteomes" id="UP001160148">
    <property type="component" value="Unassembled WGS sequence"/>
</dbReference>
<evidence type="ECO:0000259" key="1">
    <source>
        <dbReference type="Pfam" id="PF20700"/>
    </source>
</evidence>
<dbReference type="InterPro" id="IPR049012">
    <property type="entry name" value="Mutator_transp_dom"/>
</dbReference>
<keyword evidence="3" id="KW-1185">Reference proteome</keyword>
<name>A0AAV0Y8H1_9HEMI</name>
<sequence length="90" mass="10224">MRKAGEEERELALEAGEVYENGIPMCTVVADGQWCKRSYKTKYDALSGVASIIGYRTKKVLFVGIRNRYCVICHRVWPLKTKNLLNTAVL</sequence>
<dbReference type="Pfam" id="PF20700">
    <property type="entry name" value="Mutator"/>
    <property type="match status" value="1"/>
</dbReference>